<dbReference type="GO" id="GO:0046210">
    <property type="term" value="P:nitric oxide catabolic process"/>
    <property type="evidence" value="ECO:0007669"/>
    <property type="project" value="TreeGrafter"/>
</dbReference>
<dbReference type="KEGG" id="kng:KNAG_0F00800"/>
<feature type="region of interest" description="Disordered" evidence="1">
    <location>
        <begin position="326"/>
        <end position="394"/>
    </location>
</feature>
<dbReference type="CDD" id="cd01040">
    <property type="entry name" value="Mb-like"/>
    <property type="match status" value="1"/>
</dbReference>
<evidence type="ECO:0000313" key="3">
    <source>
        <dbReference type="EMBL" id="CCK70749.1"/>
    </source>
</evidence>
<evidence type="ECO:0000313" key="4">
    <source>
        <dbReference type="Proteomes" id="UP000006310"/>
    </source>
</evidence>
<dbReference type="eggNOG" id="KOG3378">
    <property type="taxonomic scope" value="Eukaryota"/>
</dbReference>
<dbReference type="InterPro" id="IPR009050">
    <property type="entry name" value="Globin-like_sf"/>
</dbReference>
<reference evidence="4" key="2">
    <citation type="submission" date="2012-08" db="EMBL/GenBank/DDBJ databases">
        <title>Genome sequence of Kazachstania naganishii.</title>
        <authorList>
            <person name="Gordon J.L."/>
            <person name="Armisen D."/>
            <person name="Proux-Wera E."/>
            <person name="OhEigeartaigh S.S."/>
            <person name="Byrne K.P."/>
            <person name="Wolfe K.H."/>
        </authorList>
    </citation>
    <scope>NUCLEOTIDE SEQUENCE [LARGE SCALE GENOMIC DNA]</scope>
    <source>
        <strain evidence="4">ATCC MYA-139 / BCRC 22969 / CBS 8797 / CCRC 22969 / KCTC 17520 / NBRC 10181 / NCYC 3082</strain>
    </source>
</reference>
<dbReference type="Proteomes" id="UP000006310">
    <property type="component" value="Chromosome 6"/>
</dbReference>
<evidence type="ECO:0000259" key="2">
    <source>
        <dbReference type="PROSITE" id="PS01033"/>
    </source>
</evidence>
<feature type="domain" description="Globin" evidence="2">
    <location>
        <begin position="129"/>
        <end position="266"/>
    </location>
</feature>
<dbReference type="EMBL" id="HE978319">
    <property type="protein sequence ID" value="CCK70749.1"/>
    <property type="molecule type" value="Genomic_DNA"/>
</dbReference>
<dbReference type="Gene3D" id="1.10.490.10">
    <property type="entry name" value="Globins"/>
    <property type="match status" value="1"/>
</dbReference>
<reference evidence="3 4" key="1">
    <citation type="journal article" date="2011" name="Proc. Natl. Acad. Sci. U.S.A.">
        <title>Evolutionary erosion of yeast sex chromosomes by mating-type switching accidents.</title>
        <authorList>
            <person name="Gordon J.L."/>
            <person name="Armisen D."/>
            <person name="Proux-Wera E."/>
            <person name="Oheigeartaigh S.S."/>
            <person name="Byrne K.P."/>
            <person name="Wolfe K.H."/>
        </authorList>
    </citation>
    <scope>NUCLEOTIDE SEQUENCE [LARGE SCALE GENOMIC DNA]</scope>
    <source>
        <strain evidence="4">ATCC MYA-139 / BCRC 22969 / CBS 8797 / CCRC 22969 / KCTC 17520 / NBRC 10181 / NCYC 3082</strain>
    </source>
</reference>
<dbReference type="GO" id="GO:0071500">
    <property type="term" value="P:cellular response to nitrosative stress"/>
    <property type="evidence" value="ECO:0007669"/>
    <property type="project" value="TreeGrafter"/>
</dbReference>
<dbReference type="InterPro" id="IPR044399">
    <property type="entry name" value="Mb-like_M"/>
</dbReference>
<accession>J7S736</accession>
<dbReference type="Pfam" id="PF00042">
    <property type="entry name" value="Globin"/>
    <property type="match status" value="1"/>
</dbReference>
<dbReference type="PROSITE" id="PS01033">
    <property type="entry name" value="GLOBIN"/>
    <property type="match status" value="1"/>
</dbReference>
<dbReference type="RefSeq" id="XP_022464995.1">
    <property type="nucleotide sequence ID" value="XM_022608505.1"/>
</dbReference>
<dbReference type="STRING" id="1071383.J7S736"/>
<dbReference type="OrthoDB" id="436496at2759"/>
<gene>
    <name evidence="3" type="primary">KNAG0F00800</name>
    <name evidence="3" type="ordered locus">KNAG_0F00800</name>
</gene>
<dbReference type="GO" id="GO:0071949">
    <property type="term" value="F:FAD binding"/>
    <property type="evidence" value="ECO:0007669"/>
    <property type="project" value="TreeGrafter"/>
</dbReference>
<feature type="compositionally biased region" description="Basic and acidic residues" evidence="1">
    <location>
        <begin position="373"/>
        <end position="390"/>
    </location>
</feature>
<dbReference type="AlphaFoldDB" id="J7S736"/>
<dbReference type="GO" id="GO:0020037">
    <property type="term" value="F:heme binding"/>
    <property type="evidence" value="ECO:0007669"/>
    <property type="project" value="InterPro"/>
</dbReference>
<dbReference type="PANTHER" id="PTHR43396">
    <property type="entry name" value="FLAVOHEMOPROTEIN"/>
    <property type="match status" value="1"/>
</dbReference>
<keyword evidence="4" id="KW-1185">Reference proteome</keyword>
<proteinExistence type="predicted"/>
<name>J7S736_HUIN7</name>
<dbReference type="GeneID" id="34526464"/>
<organism evidence="3 4">
    <name type="scientific">Huiozyma naganishii (strain ATCC MYA-139 / BCRC 22969 / CBS 8797 / KCTC 17520 / NBRC 10181 / NCYC 3082 / Yp74L-3)</name>
    <name type="common">Yeast</name>
    <name type="synonym">Kazachstania naganishii</name>
    <dbReference type="NCBI Taxonomy" id="1071383"/>
    <lineage>
        <taxon>Eukaryota</taxon>
        <taxon>Fungi</taxon>
        <taxon>Dikarya</taxon>
        <taxon>Ascomycota</taxon>
        <taxon>Saccharomycotina</taxon>
        <taxon>Saccharomycetes</taxon>
        <taxon>Saccharomycetales</taxon>
        <taxon>Saccharomycetaceae</taxon>
        <taxon>Huiozyma</taxon>
    </lineage>
</organism>
<dbReference type="InterPro" id="IPR000971">
    <property type="entry name" value="Globin"/>
</dbReference>
<dbReference type="PANTHER" id="PTHR43396:SF6">
    <property type="entry name" value="ABL201WP"/>
    <property type="match status" value="1"/>
</dbReference>
<dbReference type="GO" id="GO:0019825">
    <property type="term" value="F:oxygen binding"/>
    <property type="evidence" value="ECO:0007669"/>
    <property type="project" value="InterPro"/>
</dbReference>
<evidence type="ECO:0000256" key="1">
    <source>
        <dbReference type="SAM" id="MobiDB-lite"/>
    </source>
</evidence>
<dbReference type="GO" id="GO:0008941">
    <property type="term" value="F:nitric oxide dioxygenase NAD(P)H activity"/>
    <property type="evidence" value="ECO:0007669"/>
    <property type="project" value="TreeGrafter"/>
</dbReference>
<dbReference type="HOGENOM" id="CLU_657326_0_0_1"/>
<dbReference type="InterPro" id="IPR012292">
    <property type="entry name" value="Globin/Proto"/>
</dbReference>
<sequence length="418" mass="47527">MTADAARSFLDVPEKKVSVLEKLKQTNYSMHDYETNDTTDSADSDTKIPCTGVEISKEPETAMLGSISQLELELSPDERQLVKESWSMILNDDLLTENLSHFYKKLKRNTKFGVSSSTPMNARFAKTDCDSKETKSEFKIKMDVKKDSEVERCVFCTQFYENLITFDKNIELIFPSIRHQAVSFSRLVNRAVNSIDHIHDLDEELSGIGKRHARILGISTENFKVMGSAFLYTLQERFGTMFTLELERCWATFYFYLANSLLIFGSDPVLLTKGMLKEGGAKQLSKPVPYNIRSAQCTVSNMSDTSDDDDSESIMLPVPILVTDMESTPSSIHTRDDGKTRKTKSTYSHKTDKSRSSRNTLAENSHKKAACAVEREQRHHYPLRETHSKTSDYTNDMETVNSRQRLAAKLNKKDCTIM</sequence>
<dbReference type="SUPFAM" id="SSF46458">
    <property type="entry name" value="Globin-like"/>
    <property type="match status" value="1"/>
</dbReference>
<protein>
    <recommendedName>
        <fullName evidence="2">Globin domain-containing protein</fullName>
    </recommendedName>
</protein>